<evidence type="ECO:0000313" key="3">
    <source>
        <dbReference type="EMBL" id="KAK3230194.1"/>
    </source>
</evidence>
<evidence type="ECO:0000313" key="4">
    <source>
        <dbReference type="Proteomes" id="UP001281410"/>
    </source>
</evidence>
<gene>
    <name evidence="3" type="ORF">Dsin_002075</name>
</gene>
<protein>
    <submittedName>
        <fullName evidence="3">Uncharacterized protein</fullName>
    </submittedName>
</protein>
<keyword evidence="4" id="KW-1185">Reference proteome</keyword>
<dbReference type="EMBL" id="JANJYJ010000001">
    <property type="protein sequence ID" value="KAK3230194.1"/>
    <property type="molecule type" value="Genomic_DNA"/>
</dbReference>
<dbReference type="AlphaFoldDB" id="A0AAE0B6T8"/>
<evidence type="ECO:0000256" key="1">
    <source>
        <dbReference type="SAM" id="MobiDB-lite"/>
    </source>
</evidence>
<proteinExistence type="predicted"/>
<keyword evidence="2" id="KW-0812">Transmembrane</keyword>
<keyword evidence="2" id="KW-1133">Transmembrane helix</keyword>
<reference evidence="3" key="1">
    <citation type="journal article" date="2023" name="Plant J.">
        <title>Genome sequences and population genomics provide insights into the demographic history, inbreeding, and mutation load of two 'living fossil' tree species of Dipteronia.</title>
        <authorList>
            <person name="Feng Y."/>
            <person name="Comes H.P."/>
            <person name="Chen J."/>
            <person name="Zhu S."/>
            <person name="Lu R."/>
            <person name="Zhang X."/>
            <person name="Li P."/>
            <person name="Qiu J."/>
            <person name="Olsen K.M."/>
            <person name="Qiu Y."/>
        </authorList>
    </citation>
    <scope>NUCLEOTIDE SEQUENCE</scope>
    <source>
        <strain evidence="3">NBL</strain>
    </source>
</reference>
<dbReference type="Proteomes" id="UP001281410">
    <property type="component" value="Unassembled WGS sequence"/>
</dbReference>
<name>A0AAE0B6T8_9ROSI</name>
<organism evidence="3 4">
    <name type="scientific">Dipteronia sinensis</name>
    <dbReference type="NCBI Taxonomy" id="43782"/>
    <lineage>
        <taxon>Eukaryota</taxon>
        <taxon>Viridiplantae</taxon>
        <taxon>Streptophyta</taxon>
        <taxon>Embryophyta</taxon>
        <taxon>Tracheophyta</taxon>
        <taxon>Spermatophyta</taxon>
        <taxon>Magnoliopsida</taxon>
        <taxon>eudicotyledons</taxon>
        <taxon>Gunneridae</taxon>
        <taxon>Pentapetalae</taxon>
        <taxon>rosids</taxon>
        <taxon>malvids</taxon>
        <taxon>Sapindales</taxon>
        <taxon>Sapindaceae</taxon>
        <taxon>Hippocastanoideae</taxon>
        <taxon>Acereae</taxon>
        <taxon>Dipteronia</taxon>
    </lineage>
</organism>
<evidence type="ECO:0000256" key="2">
    <source>
        <dbReference type="SAM" id="Phobius"/>
    </source>
</evidence>
<accession>A0AAE0B6T8</accession>
<sequence length="173" mass="19452">MTSCSVVMWTVLPTSPAGLVLIPHVILTIVTLLGSLPLFLAIHPIFTGFLRSVRSWNYYLRLYSRVPYHSITSVEVAISCPIEGRVLEEFETTESEATTTKKKEEALEELKRMARDLQLEGDDVVGGDGERKSKGRRIEAVSRVRLLAIRERESRDESDSCDARSDTSVRRNA</sequence>
<keyword evidence="2" id="KW-0472">Membrane</keyword>
<comment type="caution">
    <text evidence="3">The sequence shown here is derived from an EMBL/GenBank/DDBJ whole genome shotgun (WGS) entry which is preliminary data.</text>
</comment>
<feature type="region of interest" description="Disordered" evidence="1">
    <location>
        <begin position="152"/>
        <end position="173"/>
    </location>
</feature>
<feature type="transmembrane region" description="Helical" evidence="2">
    <location>
        <begin position="20"/>
        <end position="42"/>
    </location>
</feature>